<organism evidence="1 2">
    <name type="scientific">Fomitopsis schrenkii</name>
    <name type="common">Brown rot fungus</name>
    <dbReference type="NCBI Taxonomy" id="2126942"/>
    <lineage>
        <taxon>Eukaryota</taxon>
        <taxon>Fungi</taxon>
        <taxon>Dikarya</taxon>
        <taxon>Basidiomycota</taxon>
        <taxon>Agaricomycotina</taxon>
        <taxon>Agaricomycetes</taxon>
        <taxon>Polyporales</taxon>
        <taxon>Fomitopsis</taxon>
    </lineage>
</organism>
<reference evidence="1 2" key="1">
    <citation type="journal article" date="2012" name="Science">
        <title>The Paleozoic origin of enzymatic lignin decomposition reconstructed from 31 fungal genomes.</title>
        <authorList>
            <person name="Floudas D."/>
            <person name="Binder M."/>
            <person name="Riley R."/>
            <person name="Barry K."/>
            <person name="Blanchette R.A."/>
            <person name="Henrissat B."/>
            <person name="Martinez A.T."/>
            <person name="Otillar R."/>
            <person name="Spatafora J.W."/>
            <person name="Yadav J.S."/>
            <person name="Aerts A."/>
            <person name="Benoit I."/>
            <person name="Boyd A."/>
            <person name="Carlson A."/>
            <person name="Copeland A."/>
            <person name="Coutinho P.M."/>
            <person name="de Vries R.P."/>
            <person name="Ferreira P."/>
            <person name="Findley K."/>
            <person name="Foster B."/>
            <person name="Gaskell J."/>
            <person name="Glotzer D."/>
            <person name="Gorecki P."/>
            <person name="Heitman J."/>
            <person name="Hesse C."/>
            <person name="Hori C."/>
            <person name="Igarashi K."/>
            <person name="Jurgens J.A."/>
            <person name="Kallen N."/>
            <person name="Kersten P."/>
            <person name="Kohler A."/>
            <person name="Kuees U."/>
            <person name="Kumar T.K.A."/>
            <person name="Kuo A."/>
            <person name="LaButti K."/>
            <person name="Larrondo L.F."/>
            <person name="Lindquist E."/>
            <person name="Ling A."/>
            <person name="Lombard V."/>
            <person name="Lucas S."/>
            <person name="Lundell T."/>
            <person name="Martin R."/>
            <person name="McLaughlin D.J."/>
            <person name="Morgenstern I."/>
            <person name="Morin E."/>
            <person name="Murat C."/>
            <person name="Nagy L.G."/>
            <person name="Nolan M."/>
            <person name="Ohm R.A."/>
            <person name="Patyshakuliyeva A."/>
            <person name="Rokas A."/>
            <person name="Ruiz-Duenas F.J."/>
            <person name="Sabat G."/>
            <person name="Salamov A."/>
            <person name="Samejima M."/>
            <person name="Schmutz J."/>
            <person name="Slot J.C."/>
            <person name="St John F."/>
            <person name="Stenlid J."/>
            <person name="Sun H."/>
            <person name="Sun S."/>
            <person name="Syed K."/>
            <person name="Tsang A."/>
            <person name="Wiebenga A."/>
            <person name="Young D."/>
            <person name="Pisabarro A."/>
            <person name="Eastwood D.C."/>
            <person name="Martin F."/>
            <person name="Cullen D."/>
            <person name="Grigoriev I.V."/>
            <person name="Hibbett D.S."/>
        </authorList>
    </citation>
    <scope>NUCLEOTIDE SEQUENCE</scope>
    <source>
        <strain evidence="2">FP-58527</strain>
    </source>
</reference>
<protein>
    <submittedName>
        <fullName evidence="1">Uncharacterized protein</fullName>
    </submittedName>
</protein>
<dbReference type="Proteomes" id="UP000015241">
    <property type="component" value="Unassembled WGS sequence"/>
</dbReference>
<gene>
    <name evidence="1" type="ORF">FOMPIDRAFT_1055719</name>
</gene>
<dbReference type="EMBL" id="KE504259">
    <property type="protein sequence ID" value="EPS93742.1"/>
    <property type="molecule type" value="Genomic_DNA"/>
</dbReference>
<evidence type="ECO:0000313" key="1">
    <source>
        <dbReference type="EMBL" id="EPS93742.1"/>
    </source>
</evidence>
<dbReference type="AlphaFoldDB" id="S8DM86"/>
<dbReference type="HOGENOM" id="CLU_2469101_0_0_1"/>
<name>S8DM86_FOMSC</name>
<dbReference type="InParanoid" id="S8DM86"/>
<keyword evidence="2" id="KW-1185">Reference proteome</keyword>
<proteinExistence type="predicted"/>
<sequence>MLDVSKANTGIDEGVKAAYKQLNDETGEDSSELRKKVFTVIWSCSSQTRNELKRKAKQVVEQVTIPEVRRYRSYEEPDETLLAWSPMQ</sequence>
<accession>S8DM86</accession>
<evidence type="ECO:0000313" key="2">
    <source>
        <dbReference type="Proteomes" id="UP000015241"/>
    </source>
</evidence>